<dbReference type="RefSeq" id="XP_020062664.1">
    <property type="nucleotide sequence ID" value="XM_020210564.1"/>
</dbReference>
<accession>A0A1E4SDS7</accession>
<dbReference type="GeneID" id="30984700"/>
<dbReference type="OrthoDB" id="46189at2759"/>
<evidence type="ECO:0000313" key="2">
    <source>
        <dbReference type="EMBL" id="ODV77542.1"/>
    </source>
</evidence>
<evidence type="ECO:0000256" key="1">
    <source>
        <dbReference type="SAM" id="Coils"/>
    </source>
</evidence>
<keyword evidence="3" id="KW-1185">Reference proteome</keyword>
<dbReference type="Proteomes" id="UP000094285">
    <property type="component" value="Unassembled WGS sequence"/>
</dbReference>
<evidence type="ECO:0000313" key="3">
    <source>
        <dbReference type="Proteomes" id="UP000094285"/>
    </source>
</evidence>
<dbReference type="STRING" id="984487.A0A1E4SDS7"/>
<protein>
    <submittedName>
        <fullName evidence="2">Uncharacterized protein</fullName>
    </submittedName>
</protein>
<dbReference type="Pfam" id="PF08700">
    <property type="entry name" value="VPS51_Exo84_N"/>
    <property type="match status" value="1"/>
</dbReference>
<proteinExistence type="predicted"/>
<dbReference type="EMBL" id="KV453915">
    <property type="protein sequence ID" value="ODV77542.1"/>
    <property type="molecule type" value="Genomic_DNA"/>
</dbReference>
<gene>
    <name evidence="2" type="ORF">CANTADRAFT_56228</name>
</gene>
<reference evidence="3" key="1">
    <citation type="submission" date="2016-05" db="EMBL/GenBank/DDBJ databases">
        <title>Comparative genomics of biotechnologically important yeasts.</title>
        <authorList>
            <consortium name="DOE Joint Genome Institute"/>
            <person name="Riley R."/>
            <person name="Haridas S."/>
            <person name="Wolfe K.H."/>
            <person name="Lopes M.R."/>
            <person name="Hittinger C.T."/>
            <person name="Goker M."/>
            <person name="Salamov A."/>
            <person name="Wisecaver J."/>
            <person name="Long T.M."/>
            <person name="Aerts A.L."/>
            <person name="Barry K."/>
            <person name="Choi C."/>
            <person name="Clum A."/>
            <person name="Coughlan A.Y."/>
            <person name="Deshpande S."/>
            <person name="Douglass A.P."/>
            <person name="Hanson S.J."/>
            <person name="Klenk H.-P."/>
            <person name="Labutti K."/>
            <person name="Lapidus A."/>
            <person name="Lindquist E."/>
            <person name="Lipzen A."/>
            <person name="Meier-Kolthoff J.P."/>
            <person name="Ohm R.A."/>
            <person name="Otillar R.P."/>
            <person name="Pangilinan J."/>
            <person name="Peng Y."/>
            <person name="Rokas A."/>
            <person name="Rosa C.A."/>
            <person name="Scheuner C."/>
            <person name="Sibirny A.A."/>
            <person name="Slot J.C."/>
            <person name="Stielow J.B."/>
            <person name="Sun H."/>
            <person name="Kurtzman C.P."/>
            <person name="Blackwell M."/>
            <person name="Grigoriev I.V."/>
            <person name="Jeffries T.W."/>
        </authorList>
    </citation>
    <scope>NUCLEOTIDE SEQUENCE [LARGE SCALE GENOMIC DNA]</scope>
    <source>
        <strain evidence="3">NRRL Y-17324</strain>
    </source>
</reference>
<organism evidence="2 3">
    <name type="scientific">Suhomyces tanzawaensis NRRL Y-17324</name>
    <dbReference type="NCBI Taxonomy" id="984487"/>
    <lineage>
        <taxon>Eukaryota</taxon>
        <taxon>Fungi</taxon>
        <taxon>Dikarya</taxon>
        <taxon>Ascomycota</taxon>
        <taxon>Saccharomycotina</taxon>
        <taxon>Pichiomycetes</taxon>
        <taxon>Debaryomycetaceae</taxon>
        <taxon>Suhomyces</taxon>
    </lineage>
</organism>
<keyword evidence="1" id="KW-0175">Coiled coil</keyword>
<name>A0A1E4SDS7_9ASCO</name>
<feature type="coiled-coil region" evidence="1">
    <location>
        <begin position="28"/>
        <end position="55"/>
    </location>
</feature>
<sequence>MADVSNKLIQDENSPLTTVDDFFTHLTIPQIQKLNNDYKENIDNAKAELHSLVGSKYRDLIKIAEDIEKMNSTTVESDQKLSHLSYKSSKFLSFSSQNSFSKFSSLVKNQRASSARQESKITILRNLILTKLTKLDLRINSKQASPVLHTSILIYYSKVYHTISTLFGDILENENSLNEKFNQLRYNYNRYLERELSTYSKFTTSYYSSYNDSFRIHQRFQLNDLISNKVLVEEDLEVILEEDQFDEEDSNNEFDDEEYINANFETYNRKSLPIINYIVAFIILNHGNSDLNTLDKVSRKFIDLRRCYVRELLSKLKVLNSRIDFFPLFKYIENTLGYVDSYFLQPNNEMTKQLQTYTKIWSGPKIIGFSSWVEEKSIPFDQHSYTSYCLDATKKLIEQFINLGVDEVFRFVEEVLSAYQYNISESLILFHNFIMSLKNLYYVISQNDLESKFIKLFEQEARSEDLSKLLELVISCIKSTYQGHFNKLDSEIVESVRGKMINKSIQSAGPNLFSLELVDIMDEDIDRYIKTITQFSSAASTNDSVYETLNQWFDFSNDYSEYIQVQKTELSKLKPSNCLNNLFETLSKSKNLKLGNFSAGKLQSEFESLSQVLSDNFWDKIDAFLNSINVYLDKIDDESIEKWYYLLEVVLIIKGRTAGIRDIRETTSSELLQLATRLYNNIIKTIIGESFSDQFEQHIDYIVLGSIDNNMNDYPVRPTLKLSSMIYEVASCFLSSSKDSEKYIYGHLFSNEYFTEVFQLLKNSCFLDLVDNKLIKGIEKLSESGSSEVSKETKIRAQHLFANVVYLLQFTLEGSISDIKSTHLKERLAKINGQTVLVDEVIGSIIVRGVADYHRANKNIYLPLLMV</sequence>
<dbReference type="AlphaFoldDB" id="A0A1E4SDS7"/>